<feature type="region of interest" description="Disordered" evidence="1">
    <location>
        <begin position="159"/>
        <end position="197"/>
    </location>
</feature>
<accession>A0A6V7Q0A5</accession>
<dbReference type="AlphaFoldDB" id="A0A6V7Q0A5"/>
<dbReference type="EMBL" id="LR862131">
    <property type="protein sequence ID" value="CAD1836357.1"/>
    <property type="molecule type" value="Genomic_DNA"/>
</dbReference>
<proteinExistence type="predicted"/>
<evidence type="ECO:0000313" key="2">
    <source>
        <dbReference type="EMBL" id="CAD1836357.1"/>
    </source>
</evidence>
<gene>
    <name evidence="2" type="ORF">CB5_LOCUS19568</name>
</gene>
<reference evidence="2" key="1">
    <citation type="submission" date="2020-07" db="EMBL/GenBank/DDBJ databases">
        <authorList>
            <person name="Lin J."/>
        </authorList>
    </citation>
    <scope>NUCLEOTIDE SEQUENCE</scope>
</reference>
<sequence>MAEIVTGIANTDVAILYFLTHCDERLEDLDGWGGGGVVDNVPTYGSHPENRGLNLAQCLQSEDYWVALGFDFARKCTGTTLKLYRNKRLYWYNIGFAPVHRAVSANPSLGFARTEGCTGTLFRVPQHYKYHPCPLVFPELGNRGEEAPQLFTLYTALTGHSAPRGTGPSSERPVRESSPGGQKASSRSGTGLFLGDRSRLRDRSPRALFSGLSQFWPSLAGVAHGDRSPQPGTGCIKDPQQPPASGTGLSLPGTVPENNFSPVQVLHYMLLRTQLQCTFCVLDNFSFSEGYSLDN</sequence>
<name>A0A6V7Q0A5_ANACO</name>
<protein>
    <submittedName>
        <fullName evidence="2">Uncharacterized protein</fullName>
    </submittedName>
</protein>
<evidence type="ECO:0000256" key="1">
    <source>
        <dbReference type="SAM" id="MobiDB-lite"/>
    </source>
</evidence>
<feature type="region of interest" description="Disordered" evidence="1">
    <location>
        <begin position="224"/>
        <end position="255"/>
    </location>
</feature>
<feature type="compositionally biased region" description="Low complexity" evidence="1">
    <location>
        <begin position="168"/>
        <end position="179"/>
    </location>
</feature>
<organism evidence="2">
    <name type="scientific">Ananas comosus var. bracteatus</name>
    <name type="common">red pineapple</name>
    <dbReference type="NCBI Taxonomy" id="296719"/>
    <lineage>
        <taxon>Eukaryota</taxon>
        <taxon>Viridiplantae</taxon>
        <taxon>Streptophyta</taxon>
        <taxon>Embryophyta</taxon>
        <taxon>Tracheophyta</taxon>
        <taxon>Spermatophyta</taxon>
        <taxon>Magnoliopsida</taxon>
        <taxon>Liliopsida</taxon>
        <taxon>Poales</taxon>
        <taxon>Bromeliaceae</taxon>
        <taxon>Bromelioideae</taxon>
        <taxon>Ananas</taxon>
    </lineage>
</organism>